<organism evidence="2 3">
    <name type="scientific">Dendrobium thyrsiflorum</name>
    <name type="common">Pinecone-like raceme dendrobium</name>
    <name type="synonym">Orchid</name>
    <dbReference type="NCBI Taxonomy" id="117978"/>
    <lineage>
        <taxon>Eukaryota</taxon>
        <taxon>Viridiplantae</taxon>
        <taxon>Streptophyta</taxon>
        <taxon>Embryophyta</taxon>
        <taxon>Tracheophyta</taxon>
        <taxon>Spermatophyta</taxon>
        <taxon>Magnoliopsida</taxon>
        <taxon>Liliopsida</taxon>
        <taxon>Asparagales</taxon>
        <taxon>Orchidaceae</taxon>
        <taxon>Epidendroideae</taxon>
        <taxon>Malaxideae</taxon>
        <taxon>Dendrobiinae</taxon>
        <taxon>Dendrobium</taxon>
    </lineage>
</organism>
<dbReference type="Proteomes" id="UP001552299">
    <property type="component" value="Unassembled WGS sequence"/>
</dbReference>
<name>A0ABD0UF44_DENTH</name>
<feature type="region of interest" description="Disordered" evidence="1">
    <location>
        <begin position="83"/>
        <end position="194"/>
    </location>
</feature>
<feature type="compositionally biased region" description="Basic and acidic residues" evidence="1">
    <location>
        <begin position="134"/>
        <end position="150"/>
    </location>
</feature>
<reference evidence="2 3" key="1">
    <citation type="journal article" date="2024" name="Plant Biotechnol. J.">
        <title>Dendrobium thyrsiflorum genome and its molecular insights into genes involved in important horticultural traits.</title>
        <authorList>
            <person name="Chen B."/>
            <person name="Wang J.Y."/>
            <person name="Zheng P.J."/>
            <person name="Li K.L."/>
            <person name="Liang Y.M."/>
            <person name="Chen X.F."/>
            <person name="Zhang C."/>
            <person name="Zhao X."/>
            <person name="He X."/>
            <person name="Zhang G.Q."/>
            <person name="Liu Z.J."/>
            <person name="Xu Q."/>
        </authorList>
    </citation>
    <scope>NUCLEOTIDE SEQUENCE [LARGE SCALE GENOMIC DNA]</scope>
    <source>
        <strain evidence="2">GZMU011</strain>
    </source>
</reference>
<evidence type="ECO:0000313" key="3">
    <source>
        <dbReference type="Proteomes" id="UP001552299"/>
    </source>
</evidence>
<dbReference type="EMBL" id="JANQDX010000015">
    <property type="protein sequence ID" value="KAL0911459.1"/>
    <property type="molecule type" value="Genomic_DNA"/>
</dbReference>
<proteinExistence type="predicted"/>
<dbReference type="AlphaFoldDB" id="A0ABD0UF44"/>
<feature type="compositionally biased region" description="Polar residues" evidence="1">
    <location>
        <begin position="107"/>
        <end position="130"/>
    </location>
</feature>
<gene>
    <name evidence="2" type="ORF">M5K25_019602</name>
</gene>
<evidence type="ECO:0000256" key="1">
    <source>
        <dbReference type="SAM" id="MobiDB-lite"/>
    </source>
</evidence>
<accession>A0ABD0UF44</accession>
<sequence length="194" mass="21720">MYQADTLQKTSDEALLHTLLLQCLHLYIINVITSLLNLILDNHLEGNGLLELFYNSGRLSACYWRAKGRAPPLAARAHARATAAGAAGGVPAAGRPAGRRIERLDETNPTSLRTQNSDISKSENYPSNEPSFFLKRDPRQEEKKRREEEKRRRRLLHDHRRSSAGPPPDVGVLPDCHQTPEFPHSTPGWQSTAN</sequence>
<feature type="compositionally biased region" description="Low complexity" evidence="1">
    <location>
        <begin position="83"/>
        <end position="96"/>
    </location>
</feature>
<evidence type="ECO:0000313" key="2">
    <source>
        <dbReference type="EMBL" id="KAL0911459.1"/>
    </source>
</evidence>
<keyword evidence="3" id="KW-1185">Reference proteome</keyword>
<protein>
    <submittedName>
        <fullName evidence="2">Uncharacterized protein</fullName>
    </submittedName>
</protein>
<comment type="caution">
    <text evidence="2">The sequence shown here is derived from an EMBL/GenBank/DDBJ whole genome shotgun (WGS) entry which is preliminary data.</text>
</comment>
<feature type="compositionally biased region" description="Basic residues" evidence="1">
    <location>
        <begin position="151"/>
        <end position="162"/>
    </location>
</feature>